<protein>
    <recommendedName>
        <fullName evidence="5">tRNA (adenine(58)-N(1))-methyltransferase TrmI</fullName>
        <ecNumber evidence="5">2.1.1.220</ecNumber>
    </recommendedName>
</protein>
<evidence type="ECO:0000256" key="5">
    <source>
        <dbReference type="PIRNR" id="PIRNR017269"/>
    </source>
</evidence>
<dbReference type="AlphaFoldDB" id="A0A0P6Z254"/>
<keyword evidence="1 5" id="KW-0489">Methyltransferase</keyword>
<dbReference type="CDD" id="cd02440">
    <property type="entry name" value="AdoMet_MTases"/>
    <property type="match status" value="1"/>
</dbReference>
<keyword evidence="4 5" id="KW-0819">tRNA processing</keyword>
<dbReference type="InterPro" id="IPR029063">
    <property type="entry name" value="SAM-dependent_MTases_sf"/>
</dbReference>
<feature type="binding site" evidence="6">
    <location>
        <position position="158"/>
    </location>
    <ligand>
        <name>S-adenosyl-L-methionine</name>
        <dbReference type="ChEBI" id="CHEBI:59789"/>
    </ligand>
</feature>
<dbReference type="InterPro" id="IPR014816">
    <property type="entry name" value="tRNA_MeTrfase_Gcd14"/>
</dbReference>
<comment type="caution">
    <text evidence="8">The sequence shown here is derived from an EMBL/GenBank/DDBJ whole genome shotgun (WGS) entry which is preliminary data.</text>
</comment>
<dbReference type="EC" id="2.1.1.220" evidence="5"/>
<evidence type="ECO:0000313" key="8">
    <source>
        <dbReference type="EMBL" id="KPL91265.1"/>
    </source>
</evidence>
<dbReference type="GO" id="GO:0031515">
    <property type="term" value="C:tRNA (m1A) methyltransferase complex"/>
    <property type="evidence" value="ECO:0007669"/>
    <property type="project" value="UniProtKB-UniRule"/>
</dbReference>
<dbReference type="PANTHER" id="PTHR12133:SF1">
    <property type="entry name" value="TRNA (ADENINE(58)-N(1))-METHYLTRANSFERASE, MITOCHONDRIAL"/>
    <property type="match status" value="1"/>
</dbReference>
<evidence type="ECO:0000313" key="9">
    <source>
        <dbReference type="Proteomes" id="UP000050501"/>
    </source>
</evidence>
<dbReference type="Proteomes" id="UP000050501">
    <property type="component" value="Unassembled WGS sequence"/>
</dbReference>
<evidence type="ECO:0000259" key="7">
    <source>
        <dbReference type="Pfam" id="PF08704"/>
    </source>
</evidence>
<evidence type="ECO:0000256" key="4">
    <source>
        <dbReference type="ARBA" id="ARBA00022694"/>
    </source>
</evidence>
<evidence type="ECO:0000256" key="1">
    <source>
        <dbReference type="ARBA" id="ARBA00022603"/>
    </source>
</evidence>
<dbReference type="OrthoDB" id="9781391at2"/>
<organism evidence="8 9">
    <name type="scientific">Levilinea saccharolytica</name>
    <dbReference type="NCBI Taxonomy" id="229921"/>
    <lineage>
        <taxon>Bacteria</taxon>
        <taxon>Bacillati</taxon>
        <taxon>Chloroflexota</taxon>
        <taxon>Anaerolineae</taxon>
        <taxon>Anaerolineales</taxon>
        <taxon>Anaerolineaceae</taxon>
        <taxon>Levilinea</taxon>
    </lineage>
</organism>
<feature type="domain" description="tRNA (adenine(58)-N(1))-methyltransferase catalytic subunit TRM61 C-terminal" evidence="7">
    <location>
        <begin position="58"/>
        <end position="222"/>
    </location>
</feature>
<dbReference type="PANTHER" id="PTHR12133">
    <property type="entry name" value="TRNA (ADENINE(58)-N(1))-METHYLTRANSFERASE"/>
    <property type="match status" value="1"/>
</dbReference>
<evidence type="ECO:0000256" key="2">
    <source>
        <dbReference type="ARBA" id="ARBA00022679"/>
    </source>
</evidence>
<feature type="binding site" evidence="6">
    <location>
        <position position="114"/>
    </location>
    <ligand>
        <name>S-adenosyl-L-methionine</name>
        <dbReference type="ChEBI" id="CHEBI:59789"/>
    </ligand>
</feature>
<dbReference type="Pfam" id="PF14801">
    <property type="entry name" value="TrmI-like_N"/>
    <property type="match status" value="1"/>
</dbReference>
<evidence type="ECO:0000256" key="6">
    <source>
        <dbReference type="PIRSR" id="PIRSR017269-1"/>
    </source>
</evidence>
<dbReference type="PROSITE" id="PS51620">
    <property type="entry name" value="SAM_TRM61"/>
    <property type="match status" value="1"/>
</dbReference>
<dbReference type="Pfam" id="PF08704">
    <property type="entry name" value="GCD14"/>
    <property type="match status" value="1"/>
</dbReference>
<comment type="subunit">
    <text evidence="5">Homotetramer composed of a dimer of dimers.</text>
</comment>
<dbReference type="STRING" id="229921.ADN01_01630"/>
<dbReference type="SUPFAM" id="SSF53335">
    <property type="entry name" value="S-adenosyl-L-methionine-dependent methyltransferases"/>
    <property type="match status" value="1"/>
</dbReference>
<proteinExistence type="inferred from homology"/>
<accession>A0A0P6Z254</accession>
<keyword evidence="2 5" id="KW-0808">Transferase</keyword>
<keyword evidence="9" id="KW-1185">Reference proteome</keyword>
<sequence length="267" mass="29144">MTHKHFILELKAGATLQTHRGVIAHDDLIGLPWGSQVFSHLGNPFFLLQPALGDLLKNTPRNTQILYPKEIGFILVNMGIGPGQHVLEAGTGSGSLTRALAFAVGDSGHVTTVEWREDMQALAKKNIERLGMSDRVTFRLGDIGNGFGVENVDALFLDVANPYDYIGQARAALKPGGFFGSLLPTVNQVSKLLNALRHHQFGFIDVCEILLRYYKAEPERLRPTDRMVAHTGYLIFARPVIYAEGYGTEADSAASAPDDAEEAGDED</sequence>
<name>A0A0P6Z254_9CHLR</name>
<gene>
    <name evidence="8" type="ORF">ADN01_01630</name>
</gene>
<feature type="binding site" evidence="6">
    <location>
        <position position="142"/>
    </location>
    <ligand>
        <name>S-adenosyl-L-methionine</name>
        <dbReference type="ChEBI" id="CHEBI:59789"/>
    </ligand>
</feature>
<dbReference type="Gene3D" id="3.40.50.150">
    <property type="entry name" value="Vaccinia Virus protein VP39"/>
    <property type="match status" value="1"/>
</dbReference>
<keyword evidence="3 5" id="KW-0949">S-adenosyl-L-methionine</keyword>
<dbReference type="EMBL" id="LGCM01000006">
    <property type="protein sequence ID" value="KPL91265.1"/>
    <property type="molecule type" value="Genomic_DNA"/>
</dbReference>
<dbReference type="InterPro" id="IPR049470">
    <property type="entry name" value="TRM61_C"/>
</dbReference>
<evidence type="ECO:0000256" key="3">
    <source>
        <dbReference type="ARBA" id="ARBA00022691"/>
    </source>
</evidence>
<dbReference type="Gene3D" id="3.10.330.20">
    <property type="match status" value="1"/>
</dbReference>
<reference evidence="8 9" key="1">
    <citation type="submission" date="2015-07" db="EMBL/GenBank/DDBJ databases">
        <title>Genome sequence of Levilinea saccharolytica DSM 16555.</title>
        <authorList>
            <person name="Hemp J."/>
            <person name="Ward L.M."/>
            <person name="Pace L.A."/>
            <person name="Fischer W.W."/>
        </authorList>
    </citation>
    <scope>NUCLEOTIDE SEQUENCE [LARGE SCALE GENOMIC DNA]</scope>
    <source>
        <strain evidence="8 9">KIBI-1</strain>
    </source>
</reference>
<feature type="binding site" evidence="6">
    <location>
        <begin position="93"/>
        <end position="96"/>
    </location>
    <ligand>
        <name>S-adenosyl-L-methionine</name>
        <dbReference type="ChEBI" id="CHEBI:59789"/>
    </ligand>
</feature>
<dbReference type="GO" id="GO:0160107">
    <property type="term" value="F:tRNA (adenine(58)-N1)-methyltransferase activity"/>
    <property type="evidence" value="ECO:0007669"/>
    <property type="project" value="UniProtKB-EC"/>
</dbReference>
<dbReference type="PATRIC" id="fig|229921.5.peg.2778"/>
<comment type="function">
    <text evidence="5">Catalyzes the S-adenosyl-L-methionine-dependent formation of N(1)-methyladenine at position 58 (m1A58) in tRNA.</text>
</comment>
<comment type="similarity">
    <text evidence="5">Belongs to the class I-like SAM-binding methyltransferase superfamily. TRM61 family.</text>
</comment>
<comment type="catalytic activity">
    <reaction evidence="5">
        <text>adenosine(58) in tRNA + S-adenosyl-L-methionine = N(1)-methyladenosine(58) in tRNA + S-adenosyl-L-homocysteine + H(+)</text>
        <dbReference type="Rhea" id="RHEA:43152"/>
        <dbReference type="Rhea" id="RHEA-COMP:10365"/>
        <dbReference type="Rhea" id="RHEA-COMP:10366"/>
        <dbReference type="ChEBI" id="CHEBI:15378"/>
        <dbReference type="ChEBI" id="CHEBI:57856"/>
        <dbReference type="ChEBI" id="CHEBI:59789"/>
        <dbReference type="ChEBI" id="CHEBI:74411"/>
        <dbReference type="ChEBI" id="CHEBI:74491"/>
        <dbReference type="EC" id="2.1.1.220"/>
    </reaction>
</comment>
<dbReference type="GO" id="GO:0030488">
    <property type="term" value="P:tRNA methylation"/>
    <property type="evidence" value="ECO:0007669"/>
    <property type="project" value="InterPro"/>
</dbReference>
<dbReference type="PIRSF" id="PIRSF017269">
    <property type="entry name" value="GCD14"/>
    <property type="match status" value="1"/>
</dbReference>